<evidence type="ECO:0000256" key="1">
    <source>
        <dbReference type="ARBA" id="ARBA00004651"/>
    </source>
</evidence>
<keyword evidence="4 6" id="KW-1133">Transmembrane helix</keyword>
<dbReference type="GO" id="GO:0042910">
    <property type="term" value="F:xenobiotic transmembrane transporter activity"/>
    <property type="evidence" value="ECO:0007669"/>
    <property type="project" value="InterPro"/>
</dbReference>
<feature type="transmembrane region" description="Helical" evidence="6">
    <location>
        <begin position="352"/>
        <end position="370"/>
    </location>
</feature>
<feature type="transmembrane region" description="Helical" evidence="6">
    <location>
        <begin position="401"/>
        <end position="421"/>
    </location>
</feature>
<evidence type="ECO:0000256" key="3">
    <source>
        <dbReference type="ARBA" id="ARBA00022692"/>
    </source>
</evidence>
<feature type="transmembrane region" description="Helical" evidence="6">
    <location>
        <begin position="228"/>
        <end position="252"/>
    </location>
</feature>
<sequence length="440" mass="49140">MNSELRTSRLKKNILFSFLIKGWAGIIQLLLVPITLFCLGNYENGIWMTISSILIWIDSLDIGLGNGLRNTLSAQIANNEIEKARESVSSTFFMLALIIIPICILLILAINFLDVYTLLNIEESKVPNLISVLSLSIAIVSATFIFKFIGNVYLALQLPAVNNLLVVSGQTLTLIGIYMLNILNIHSLMLVALCYTAAPLIVFLIAYPITFGHYYPNLKPNIQYFNKFAIANLFNIGMKFFILQVAGVILFASSNALISYFFTPEKVTLYGIAYRYFSITMLLFTVIAAPFWSATTDAYTRKDFDWIKKSMRKLHFLLISLFIILAFMIIFSDPIYHLWVGKSINISLELSASMALYMFIIICSLCYSYILNGIGALKIQLIFTIGAALAYFPIAYGLSKLLGVCGIVLALSIVNLPGAIANRVQYSKIMNGTAKGIWRK</sequence>
<comment type="subcellular location">
    <subcellularLocation>
        <location evidence="1">Cell membrane</location>
        <topology evidence="1">Multi-pass membrane protein</topology>
    </subcellularLocation>
</comment>
<proteinExistence type="predicted"/>
<feature type="transmembrane region" description="Helical" evidence="6">
    <location>
        <begin position="272"/>
        <end position="293"/>
    </location>
</feature>
<feature type="transmembrane region" description="Helical" evidence="6">
    <location>
        <begin position="14"/>
        <end position="34"/>
    </location>
</feature>
<name>A0A379DZ41_9BACT</name>
<dbReference type="InterPro" id="IPR002528">
    <property type="entry name" value="MATE_fam"/>
</dbReference>
<dbReference type="PANTHER" id="PTHR30250:SF11">
    <property type="entry name" value="O-ANTIGEN TRANSPORTER-RELATED"/>
    <property type="match status" value="1"/>
</dbReference>
<keyword evidence="2" id="KW-1003">Cell membrane</keyword>
<dbReference type="GeneID" id="91082218"/>
<feature type="transmembrane region" description="Helical" evidence="6">
    <location>
        <begin position="88"/>
        <end position="110"/>
    </location>
</feature>
<protein>
    <submittedName>
        <fullName evidence="7">MatE</fullName>
    </submittedName>
</protein>
<evidence type="ECO:0000313" key="8">
    <source>
        <dbReference type="Proteomes" id="UP000254072"/>
    </source>
</evidence>
<dbReference type="EMBL" id="UGTL01000001">
    <property type="protein sequence ID" value="SUB85292.1"/>
    <property type="molecule type" value="Genomic_DNA"/>
</dbReference>
<dbReference type="PANTHER" id="PTHR30250">
    <property type="entry name" value="PST FAMILY PREDICTED COLANIC ACID TRANSPORTER"/>
    <property type="match status" value="1"/>
</dbReference>
<evidence type="ECO:0000256" key="6">
    <source>
        <dbReference type="SAM" id="Phobius"/>
    </source>
</evidence>
<dbReference type="Proteomes" id="UP000254072">
    <property type="component" value="Unassembled WGS sequence"/>
</dbReference>
<feature type="transmembrane region" description="Helical" evidence="6">
    <location>
        <begin position="314"/>
        <end position="332"/>
    </location>
</feature>
<dbReference type="RefSeq" id="WP_021668516.1">
    <property type="nucleotide sequence ID" value="NZ_UGTL01000001.1"/>
</dbReference>
<evidence type="ECO:0000256" key="2">
    <source>
        <dbReference type="ARBA" id="ARBA00022475"/>
    </source>
</evidence>
<dbReference type="InterPro" id="IPR050833">
    <property type="entry name" value="Poly_Biosynth_Transport"/>
</dbReference>
<feature type="transmembrane region" description="Helical" evidence="6">
    <location>
        <begin position="161"/>
        <end position="179"/>
    </location>
</feature>
<reference evidence="7 8" key="1">
    <citation type="submission" date="2018-06" db="EMBL/GenBank/DDBJ databases">
        <authorList>
            <consortium name="Pathogen Informatics"/>
            <person name="Doyle S."/>
        </authorList>
    </citation>
    <scope>NUCLEOTIDE SEQUENCE [LARGE SCALE GENOMIC DNA]</scope>
    <source>
        <strain evidence="7 8">NCTC11157</strain>
    </source>
</reference>
<dbReference type="GO" id="GO:0015297">
    <property type="term" value="F:antiporter activity"/>
    <property type="evidence" value="ECO:0007669"/>
    <property type="project" value="InterPro"/>
</dbReference>
<feature type="transmembrane region" description="Helical" evidence="6">
    <location>
        <begin position="185"/>
        <end position="207"/>
    </location>
</feature>
<accession>A0A379DZ41</accession>
<evidence type="ECO:0000256" key="5">
    <source>
        <dbReference type="ARBA" id="ARBA00023136"/>
    </source>
</evidence>
<evidence type="ECO:0000256" key="4">
    <source>
        <dbReference type="ARBA" id="ARBA00022989"/>
    </source>
</evidence>
<keyword evidence="3 6" id="KW-0812">Transmembrane</keyword>
<dbReference type="AlphaFoldDB" id="A0A379DZ41"/>
<dbReference type="GO" id="GO:0005886">
    <property type="term" value="C:plasma membrane"/>
    <property type="evidence" value="ECO:0007669"/>
    <property type="project" value="UniProtKB-SubCell"/>
</dbReference>
<keyword evidence="5 6" id="KW-0472">Membrane</keyword>
<gene>
    <name evidence="7" type="ORF">NCTC11157_01016</name>
</gene>
<evidence type="ECO:0000313" key="7">
    <source>
        <dbReference type="EMBL" id="SUB85292.1"/>
    </source>
</evidence>
<feature type="transmembrane region" description="Helical" evidence="6">
    <location>
        <begin position="130"/>
        <end position="149"/>
    </location>
</feature>
<feature type="transmembrane region" description="Helical" evidence="6">
    <location>
        <begin position="46"/>
        <end position="68"/>
    </location>
</feature>
<organism evidence="7 8">
    <name type="scientific">Prevotella disiens</name>
    <dbReference type="NCBI Taxonomy" id="28130"/>
    <lineage>
        <taxon>Bacteria</taxon>
        <taxon>Pseudomonadati</taxon>
        <taxon>Bacteroidota</taxon>
        <taxon>Bacteroidia</taxon>
        <taxon>Bacteroidales</taxon>
        <taxon>Prevotellaceae</taxon>
        <taxon>Prevotella</taxon>
    </lineage>
</organism>
<dbReference type="Pfam" id="PF01554">
    <property type="entry name" value="MatE"/>
    <property type="match status" value="1"/>
</dbReference>
<dbReference type="OrthoDB" id="512217at2"/>
<feature type="transmembrane region" description="Helical" evidence="6">
    <location>
        <begin position="377"/>
        <end position="395"/>
    </location>
</feature>